<protein>
    <submittedName>
        <fullName evidence="1">Uncharacterized protein</fullName>
    </submittedName>
</protein>
<keyword evidence="2" id="KW-1185">Reference proteome</keyword>
<organism evidence="1 2">
    <name type="scientific">Hibiscus sabdariffa</name>
    <name type="common">roselle</name>
    <dbReference type="NCBI Taxonomy" id="183260"/>
    <lineage>
        <taxon>Eukaryota</taxon>
        <taxon>Viridiplantae</taxon>
        <taxon>Streptophyta</taxon>
        <taxon>Embryophyta</taxon>
        <taxon>Tracheophyta</taxon>
        <taxon>Spermatophyta</taxon>
        <taxon>Magnoliopsida</taxon>
        <taxon>eudicotyledons</taxon>
        <taxon>Gunneridae</taxon>
        <taxon>Pentapetalae</taxon>
        <taxon>rosids</taxon>
        <taxon>malvids</taxon>
        <taxon>Malvales</taxon>
        <taxon>Malvaceae</taxon>
        <taxon>Malvoideae</taxon>
        <taxon>Hibiscus</taxon>
    </lineage>
</organism>
<dbReference type="Proteomes" id="UP001472677">
    <property type="component" value="Unassembled WGS sequence"/>
</dbReference>
<name>A0ABR2EJ97_9ROSI</name>
<dbReference type="EMBL" id="JBBPBM010000013">
    <property type="protein sequence ID" value="KAK8561936.1"/>
    <property type="molecule type" value="Genomic_DNA"/>
</dbReference>
<sequence>MRRPAVPTWWSDRVGIEAVPHSLDVGLSLSDQGAPHGATFSVSHNVFWPPWGGIEVGLSLRCSTGVACPPLDDRAWWLEIWWPSYDSDPVTEPLVLHRGVPPTVYGCYAPIRDRGCHVDASGSGKCATARDRGCIYDSDLEKEALVLPWVYFLPVVDTVDLVETVGAMSALPLQARVGLTGAVGAMSTIGWVKMLSCGPIDLGQALTIWLAIAVIIRCLSCSCWSQPWPTSAHKVELDQGMV</sequence>
<accession>A0ABR2EJ97</accession>
<evidence type="ECO:0000313" key="2">
    <source>
        <dbReference type="Proteomes" id="UP001472677"/>
    </source>
</evidence>
<reference evidence="1 2" key="1">
    <citation type="journal article" date="2024" name="G3 (Bethesda)">
        <title>Genome assembly of Hibiscus sabdariffa L. provides insights into metabolisms of medicinal natural products.</title>
        <authorList>
            <person name="Kim T."/>
        </authorList>
    </citation>
    <scope>NUCLEOTIDE SEQUENCE [LARGE SCALE GENOMIC DNA]</scope>
    <source>
        <strain evidence="1">TK-2024</strain>
        <tissue evidence="1">Old leaves</tissue>
    </source>
</reference>
<evidence type="ECO:0000313" key="1">
    <source>
        <dbReference type="EMBL" id="KAK8561936.1"/>
    </source>
</evidence>
<gene>
    <name evidence="1" type="ORF">V6N12_048991</name>
</gene>
<proteinExistence type="predicted"/>
<comment type="caution">
    <text evidence="1">The sequence shown here is derived from an EMBL/GenBank/DDBJ whole genome shotgun (WGS) entry which is preliminary data.</text>
</comment>